<organism evidence="1 2">
    <name type="scientific">Amylocarpus encephaloides</name>
    <dbReference type="NCBI Taxonomy" id="45428"/>
    <lineage>
        <taxon>Eukaryota</taxon>
        <taxon>Fungi</taxon>
        <taxon>Dikarya</taxon>
        <taxon>Ascomycota</taxon>
        <taxon>Pezizomycotina</taxon>
        <taxon>Leotiomycetes</taxon>
        <taxon>Helotiales</taxon>
        <taxon>Helotiales incertae sedis</taxon>
        <taxon>Amylocarpus</taxon>
    </lineage>
</organism>
<sequence length="483" mass="53433">MDVELPSSLLQLLSTTLILHQTCPYLPVRSLLNLGATSKSFRNLIHATPLVFRHLDLTQFTSAQFNIAAIDQGGEVWRNVQLDENLTEDDFYGGPLLGIFNALRRKDILQQVQTLVLDGLAVTSELVREIICDNSLNVRILSIREVQHLNERKLQQALLYAIRYGRPTGTPKLKALYLFGPKDTSQVARFRRHLKRYPTGVAPIDTLPSYGGEMHSQGAKIGAKWNQLSENTPVEDLGRGGDQWYGTGGKVLAKAPSYDWADTILACRGIISFDAVLCNGPRHLSPVAGDKNDERTAPWYRHPRAYLPPCIATYAVGACCKCNTVPEGFSEFGQSPVDQFPLLAPPPSHSSTIKAAVTPSAEDSPDGQLLVRCIDCMQSRYCESCHRWWCEDCYEIPHSSIESAGYLEPWKLQGNALGSHPGKNVKPGVRRSCFECGLTCLHCEKRTHLMCRFCGGGYCTIHNEGSTLITAGRHAIDGCRCSC</sequence>
<dbReference type="OrthoDB" id="5345494at2759"/>
<comment type="caution">
    <text evidence="1">The sequence shown here is derived from an EMBL/GenBank/DDBJ whole genome shotgun (WGS) entry which is preliminary data.</text>
</comment>
<dbReference type="Proteomes" id="UP000824998">
    <property type="component" value="Unassembled WGS sequence"/>
</dbReference>
<keyword evidence="2" id="KW-1185">Reference proteome</keyword>
<proteinExistence type="predicted"/>
<evidence type="ECO:0008006" key="3">
    <source>
        <dbReference type="Google" id="ProtNLM"/>
    </source>
</evidence>
<reference evidence="1" key="1">
    <citation type="journal article" date="2021" name="IMA Fungus">
        <title>Genomic characterization of three marine fungi, including Emericellopsis atlantica sp. nov. with signatures of a generalist lifestyle and marine biomass degradation.</title>
        <authorList>
            <person name="Hagestad O.C."/>
            <person name="Hou L."/>
            <person name="Andersen J.H."/>
            <person name="Hansen E.H."/>
            <person name="Altermark B."/>
            <person name="Li C."/>
            <person name="Kuhnert E."/>
            <person name="Cox R.J."/>
            <person name="Crous P.W."/>
            <person name="Spatafora J.W."/>
            <person name="Lail K."/>
            <person name="Amirebrahimi M."/>
            <person name="Lipzen A."/>
            <person name="Pangilinan J."/>
            <person name="Andreopoulos W."/>
            <person name="Hayes R.D."/>
            <person name="Ng V."/>
            <person name="Grigoriev I.V."/>
            <person name="Jackson S.A."/>
            <person name="Sutton T.D.S."/>
            <person name="Dobson A.D.W."/>
            <person name="Rama T."/>
        </authorList>
    </citation>
    <scope>NUCLEOTIDE SEQUENCE</scope>
    <source>
        <strain evidence="1">TRa018bII</strain>
    </source>
</reference>
<evidence type="ECO:0000313" key="1">
    <source>
        <dbReference type="EMBL" id="KAG9229496.1"/>
    </source>
</evidence>
<accession>A0A9P7Y9Z1</accession>
<dbReference type="SUPFAM" id="SSF81383">
    <property type="entry name" value="F-box domain"/>
    <property type="match status" value="1"/>
</dbReference>
<dbReference type="AlphaFoldDB" id="A0A9P7Y9Z1"/>
<protein>
    <recommendedName>
        <fullName evidence="3">F-box domain-containing protein</fullName>
    </recommendedName>
</protein>
<dbReference type="EMBL" id="MU251762">
    <property type="protein sequence ID" value="KAG9229496.1"/>
    <property type="molecule type" value="Genomic_DNA"/>
</dbReference>
<name>A0A9P7Y9Z1_9HELO</name>
<gene>
    <name evidence="1" type="ORF">BJ875DRAFT_194003</name>
</gene>
<evidence type="ECO:0000313" key="2">
    <source>
        <dbReference type="Proteomes" id="UP000824998"/>
    </source>
</evidence>
<dbReference type="InterPro" id="IPR036047">
    <property type="entry name" value="F-box-like_dom_sf"/>
</dbReference>